<dbReference type="PANTHER" id="PTHR30487">
    <property type="entry name" value="TYPE 4 PREPILIN-LIKE PROTEINS LEADER PEPTIDE-PROCESSING ENZYME"/>
    <property type="match status" value="1"/>
</dbReference>
<keyword evidence="5" id="KW-0378">Hydrolase</keyword>
<feature type="transmembrane region" description="Helical" evidence="3">
    <location>
        <begin position="92"/>
        <end position="110"/>
    </location>
</feature>
<dbReference type="EC" id="2.1.1.-" evidence="5"/>
<dbReference type="InterPro" id="IPR000045">
    <property type="entry name" value="Prepilin_IV_endopep_pep"/>
</dbReference>
<keyword evidence="6" id="KW-1185">Reference proteome</keyword>
<keyword evidence="5" id="KW-0489">Methyltransferase</keyword>
<evidence type="ECO:0000313" key="5">
    <source>
        <dbReference type="EMBL" id="NYG38520.1"/>
    </source>
</evidence>
<dbReference type="PANTHER" id="PTHR30487:SF0">
    <property type="entry name" value="PREPILIN LEADER PEPTIDASE_N-METHYLTRANSFERASE-RELATED"/>
    <property type="match status" value="1"/>
</dbReference>
<dbReference type="InterPro" id="IPR050882">
    <property type="entry name" value="Prepilin_peptidase/N-MTase"/>
</dbReference>
<keyword evidence="3" id="KW-0472">Membrane</keyword>
<dbReference type="Gene3D" id="1.20.120.1220">
    <property type="match status" value="1"/>
</dbReference>
<comment type="caution">
    <text evidence="5">The sequence shown here is derived from an EMBL/GenBank/DDBJ whole genome shotgun (WGS) entry which is preliminary data.</text>
</comment>
<dbReference type="GO" id="GO:0008168">
    <property type="term" value="F:methyltransferase activity"/>
    <property type="evidence" value="ECO:0007669"/>
    <property type="project" value="UniProtKB-KW"/>
</dbReference>
<gene>
    <name evidence="5" type="ORF">BJY28_002989</name>
</gene>
<dbReference type="GO" id="GO:0006465">
    <property type="term" value="P:signal peptide processing"/>
    <property type="evidence" value="ECO:0007669"/>
    <property type="project" value="TreeGrafter"/>
</dbReference>
<proteinExistence type="inferred from homology"/>
<keyword evidence="3" id="KW-1133">Transmembrane helix</keyword>
<feature type="transmembrane region" description="Helical" evidence="3">
    <location>
        <begin position="160"/>
        <end position="184"/>
    </location>
</feature>
<evidence type="ECO:0000256" key="1">
    <source>
        <dbReference type="ARBA" id="ARBA00005801"/>
    </source>
</evidence>
<dbReference type="GO" id="GO:0032259">
    <property type="term" value="P:methylation"/>
    <property type="evidence" value="ECO:0007669"/>
    <property type="project" value="UniProtKB-KW"/>
</dbReference>
<feature type="transmembrane region" description="Helical" evidence="3">
    <location>
        <begin position="196"/>
        <end position="213"/>
    </location>
</feature>
<dbReference type="Pfam" id="PF01478">
    <property type="entry name" value="Peptidase_A24"/>
    <property type="match status" value="1"/>
</dbReference>
<dbReference type="PRINTS" id="PR00864">
    <property type="entry name" value="PREPILNPTASE"/>
</dbReference>
<feature type="transmembrane region" description="Helical" evidence="3">
    <location>
        <begin position="38"/>
        <end position="55"/>
    </location>
</feature>
<feature type="transmembrane region" description="Helical" evidence="3">
    <location>
        <begin position="62"/>
        <end position="80"/>
    </location>
</feature>
<evidence type="ECO:0000256" key="3">
    <source>
        <dbReference type="SAM" id="Phobius"/>
    </source>
</evidence>
<organism evidence="5 6">
    <name type="scientific">Janibacter alkaliphilus</name>
    <dbReference type="NCBI Taxonomy" id="1069963"/>
    <lineage>
        <taxon>Bacteria</taxon>
        <taxon>Bacillati</taxon>
        <taxon>Actinomycetota</taxon>
        <taxon>Actinomycetes</taxon>
        <taxon>Micrococcales</taxon>
        <taxon>Intrasporangiaceae</taxon>
        <taxon>Janibacter</taxon>
    </lineage>
</organism>
<keyword evidence="5" id="KW-0808">Transferase</keyword>
<evidence type="ECO:0000313" key="6">
    <source>
        <dbReference type="Proteomes" id="UP000592181"/>
    </source>
</evidence>
<dbReference type="EMBL" id="JACBZX010000001">
    <property type="protein sequence ID" value="NYG38520.1"/>
    <property type="molecule type" value="Genomic_DNA"/>
</dbReference>
<keyword evidence="3" id="KW-0812">Transmembrane</keyword>
<sequence>MLIAVTAVAVGLAGLALAGTWTRTGRYRREDETGPLPRHTWVLAATPLIVAALAVAAADQPWGVAAAAMLLAAVSPTLVAVDADVHRLPNVLTLPLAPTTWALLTMAAATTDRWPDLRRAGLALLVLGGLFVLASLLTGSRGLGMGDAKLVLTLAPLLAWFGWSPVLLGLYGSFLLGGLAALALVATRRADRSTHLAFGPYLLVGSLVTLLLVS</sequence>
<evidence type="ECO:0000256" key="2">
    <source>
        <dbReference type="RuleBase" id="RU003793"/>
    </source>
</evidence>
<dbReference type="InterPro" id="IPR014032">
    <property type="entry name" value="Peptidase_A24A_bac"/>
</dbReference>
<comment type="similarity">
    <text evidence="1 2">Belongs to the peptidase A24 family.</text>
</comment>
<name>A0A852XAF9_9MICO</name>
<dbReference type="RefSeq" id="WP_179463699.1">
    <property type="nucleotide sequence ID" value="NZ_JACBZX010000001.1"/>
</dbReference>
<dbReference type="GO" id="GO:0004190">
    <property type="term" value="F:aspartic-type endopeptidase activity"/>
    <property type="evidence" value="ECO:0007669"/>
    <property type="project" value="UniProtKB-EC"/>
</dbReference>
<feature type="transmembrane region" description="Helical" evidence="3">
    <location>
        <begin position="122"/>
        <end position="140"/>
    </location>
</feature>
<dbReference type="Proteomes" id="UP000592181">
    <property type="component" value="Unassembled WGS sequence"/>
</dbReference>
<dbReference type="GO" id="GO:0005886">
    <property type="term" value="C:plasma membrane"/>
    <property type="evidence" value="ECO:0007669"/>
    <property type="project" value="TreeGrafter"/>
</dbReference>
<dbReference type="AlphaFoldDB" id="A0A852XAF9"/>
<dbReference type="EC" id="3.4.23.43" evidence="5"/>
<evidence type="ECO:0000259" key="4">
    <source>
        <dbReference type="Pfam" id="PF01478"/>
    </source>
</evidence>
<feature type="domain" description="Prepilin type IV endopeptidase peptidase" evidence="4">
    <location>
        <begin position="70"/>
        <end position="181"/>
    </location>
</feature>
<reference evidence="5 6" key="1">
    <citation type="submission" date="2020-07" db="EMBL/GenBank/DDBJ databases">
        <title>Sequencing the genomes of 1000 actinobacteria strains.</title>
        <authorList>
            <person name="Klenk H.-P."/>
        </authorList>
    </citation>
    <scope>NUCLEOTIDE SEQUENCE [LARGE SCALE GENOMIC DNA]</scope>
    <source>
        <strain evidence="5 6">DSM 24723</strain>
    </source>
</reference>
<protein>
    <submittedName>
        <fullName evidence="5">Leader peptidase (Prepilin peptidase)/N-methyltransferase</fullName>
        <ecNumber evidence="5">2.1.1.-</ecNumber>
        <ecNumber evidence="5">3.4.23.43</ecNumber>
    </submittedName>
</protein>
<accession>A0A852XAF9</accession>